<organism evidence="8 9">
    <name type="scientific">Gordonia polyisoprenivorans</name>
    <dbReference type="NCBI Taxonomy" id="84595"/>
    <lineage>
        <taxon>Bacteria</taxon>
        <taxon>Bacillati</taxon>
        <taxon>Actinomycetota</taxon>
        <taxon>Actinomycetes</taxon>
        <taxon>Mycobacteriales</taxon>
        <taxon>Gordoniaceae</taxon>
        <taxon>Gordonia</taxon>
    </lineage>
</organism>
<evidence type="ECO:0000313" key="9">
    <source>
        <dbReference type="Proteomes" id="UP000563898"/>
    </source>
</evidence>
<feature type="binding site" evidence="6">
    <location>
        <position position="155"/>
    </location>
    <ligand>
        <name>FMN</name>
        <dbReference type="ChEBI" id="CHEBI:58210"/>
    </ligand>
</feature>
<evidence type="ECO:0000256" key="6">
    <source>
        <dbReference type="PIRSR" id="PIRSR000337-1"/>
    </source>
</evidence>
<protein>
    <submittedName>
        <fullName evidence="8">NtaA/DmoA family FMN-dependent monooxygenase</fullName>
        <ecNumber evidence="8">1.14.-.-</ecNumber>
    </submittedName>
</protein>
<reference evidence="8 9" key="1">
    <citation type="submission" date="2020-04" db="EMBL/GenBank/DDBJ databases">
        <title>MicrobeNet Type strains.</title>
        <authorList>
            <person name="Nicholson A.C."/>
        </authorList>
    </citation>
    <scope>NUCLEOTIDE SEQUENCE [LARGE SCALE GENOMIC DNA]</scope>
    <source>
        <strain evidence="8 9">ATCC BAA-14</strain>
    </source>
</reference>
<feature type="binding site" evidence="6">
    <location>
        <position position="229"/>
    </location>
    <ligand>
        <name>FMN</name>
        <dbReference type="ChEBI" id="CHEBI:58210"/>
    </ligand>
</feature>
<dbReference type="EMBL" id="JAAXPC010000001">
    <property type="protein sequence ID" value="NKY00390.1"/>
    <property type="molecule type" value="Genomic_DNA"/>
</dbReference>
<sequence length="444" mass="49475">MFHLGWFLGDGFGIHAWSPANGDGPWIGSNATDWMRPDIYIDMARSLERAGFDYILIEDTSMVEDSYKQSAETSLRRGFMAPKNDPMPLVPLMTQATRHIGIIPTVSTIQYPPYLAARAFTTLDHLTEGRVGMNVVTSVTDRVAQNFGYERHLEHDERYDMAMEWIDVVKQLQESWEPDAVIADPYRGVYADHTKVTPIEFVGKYFKCRGPLNTIPGPQRTTPVCSAGSSPAGRALAAAYDDTQIAIVRDAEAARKYREDMRSRVAALGRNPDDVKFLFIATPTIAASDAEAQEQYAAYQAARASDKAIEYNLWNMSYTSGGRIDFGGIDPDTKIRDIDLSKQNGEYTSIKELFEGHEDETLREVVAKSHQVKDMGLIGSPATVAAKMGEIMEEAGGDGFLFYLPTTRHNFALVADGLAPELRRRGLIREEYTGSTLKENLRAF</sequence>
<proteinExistence type="inferred from homology"/>
<evidence type="ECO:0000256" key="2">
    <source>
        <dbReference type="ARBA" id="ARBA00022643"/>
    </source>
</evidence>
<dbReference type="Pfam" id="PF00296">
    <property type="entry name" value="Bac_luciferase"/>
    <property type="match status" value="1"/>
</dbReference>
<evidence type="ECO:0000313" key="8">
    <source>
        <dbReference type="EMBL" id="NKY00390.1"/>
    </source>
</evidence>
<feature type="domain" description="Luciferase-like" evidence="7">
    <location>
        <begin position="35"/>
        <end position="398"/>
    </location>
</feature>
<feature type="binding site" evidence="6">
    <location>
        <position position="159"/>
    </location>
    <ligand>
        <name>FMN</name>
        <dbReference type="ChEBI" id="CHEBI:58210"/>
    </ligand>
</feature>
<dbReference type="GO" id="GO:0004497">
    <property type="term" value="F:monooxygenase activity"/>
    <property type="evidence" value="ECO:0007669"/>
    <property type="project" value="UniProtKB-KW"/>
</dbReference>
<comment type="caution">
    <text evidence="8">The sequence shown here is derived from an EMBL/GenBank/DDBJ whole genome shotgun (WGS) entry which is preliminary data.</text>
</comment>
<accession>A0A846WHL4</accession>
<keyword evidence="1 6" id="KW-0285">Flavoprotein</keyword>
<dbReference type="NCBIfam" id="TIGR03860">
    <property type="entry name" value="FMN_nitrolo"/>
    <property type="match status" value="1"/>
</dbReference>
<keyword evidence="3 8" id="KW-0560">Oxidoreductase</keyword>
<dbReference type="AlphaFoldDB" id="A0A846WHL4"/>
<name>A0A846WHL4_9ACTN</name>
<dbReference type="Gene3D" id="3.20.20.30">
    <property type="entry name" value="Luciferase-like domain"/>
    <property type="match status" value="1"/>
</dbReference>
<evidence type="ECO:0000259" key="7">
    <source>
        <dbReference type="Pfam" id="PF00296"/>
    </source>
</evidence>
<keyword evidence="2 6" id="KW-0288">FMN</keyword>
<feature type="binding site" evidence="6">
    <location>
        <position position="59"/>
    </location>
    <ligand>
        <name>FMN</name>
        <dbReference type="ChEBI" id="CHEBI:58210"/>
    </ligand>
</feature>
<comment type="similarity">
    <text evidence="5">Belongs to the NtaA/SnaA/DszA monooxygenase family.</text>
</comment>
<dbReference type="PANTHER" id="PTHR30011:SF16">
    <property type="entry name" value="C2H2 FINGER DOMAIN TRANSCRIPTION FACTOR (EUROFUNG)-RELATED"/>
    <property type="match status" value="1"/>
</dbReference>
<dbReference type="InterPro" id="IPR036661">
    <property type="entry name" value="Luciferase-like_sf"/>
</dbReference>
<evidence type="ECO:0000256" key="3">
    <source>
        <dbReference type="ARBA" id="ARBA00023002"/>
    </source>
</evidence>
<dbReference type="SUPFAM" id="SSF51679">
    <property type="entry name" value="Bacterial luciferase-like"/>
    <property type="match status" value="1"/>
</dbReference>
<feature type="binding site" evidence="6">
    <location>
        <position position="105"/>
    </location>
    <ligand>
        <name>FMN</name>
        <dbReference type="ChEBI" id="CHEBI:58210"/>
    </ligand>
</feature>
<dbReference type="RefSeq" id="WP_006371109.1">
    <property type="nucleotide sequence ID" value="NZ_JAAXPC010000001.1"/>
</dbReference>
<dbReference type="Proteomes" id="UP000563898">
    <property type="component" value="Unassembled WGS sequence"/>
</dbReference>
<evidence type="ECO:0000256" key="1">
    <source>
        <dbReference type="ARBA" id="ARBA00022630"/>
    </source>
</evidence>
<feature type="binding site" evidence="6">
    <location>
        <position position="230"/>
    </location>
    <ligand>
        <name>FMN</name>
        <dbReference type="ChEBI" id="CHEBI:58210"/>
    </ligand>
</feature>
<dbReference type="InterPro" id="IPR051260">
    <property type="entry name" value="Diverse_substr_monoxygenases"/>
</dbReference>
<dbReference type="PIRSF" id="PIRSF000337">
    <property type="entry name" value="NTA_MOA"/>
    <property type="match status" value="1"/>
</dbReference>
<dbReference type="InterPro" id="IPR011251">
    <property type="entry name" value="Luciferase-like_dom"/>
</dbReference>
<dbReference type="EC" id="1.14.-.-" evidence="8"/>
<dbReference type="GO" id="GO:0016705">
    <property type="term" value="F:oxidoreductase activity, acting on paired donors, with incorporation or reduction of molecular oxygen"/>
    <property type="evidence" value="ECO:0007669"/>
    <property type="project" value="InterPro"/>
</dbReference>
<gene>
    <name evidence="8" type="ORF">HGA05_02175</name>
</gene>
<dbReference type="InterPro" id="IPR016215">
    <property type="entry name" value="NTA_MOA"/>
</dbReference>
<keyword evidence="4 8" id="KW-0503">Monooxygenase</keyword>
<evidence type="ECO:0000256" key="4">
    <source>
        <dbReference type="ARBA" id="ARBA00023033"/>
    </source>
</evidence>
<evidence type="ECO:0000256" key="5">
    <source>
        <dbReference type="ARBA" id="ARBA00033748"/>
    </source>
</evidence>
<dbReference type="PANTHER" id="PTHR30011">
    <property type="entry name" value="ALKANESULFONATE MONOOXYGENASE-RELATED"/>
    <property type="match status" value="1"/>
</dbReference>